<comment type="similarity">
    <text evidence="3">Belongs to the type-II 3-dehydroquinase family.</text>
</comment>
<evidence type="ECO:0000256" key="3">
    <source>
        <dbReference type="ARBA" id="ARBA00011037"/>
    </source>
</evidence>
<dbReference type="Proteomes" id="UP000031184">
    <property type="component" value="Unassembled WGS sequence"/>
</dbReference>
<evidence type="ECO:0000313" key="7">
    <source>
        <dbReference type="EMBL" id="KID49720.1"/>
    </source>
</evidence>
<proteinExistence type="inferred from homology"/>
<organism evidence="7 8">
    <name type="scientific">Fusobacterium necrophorum subsp. funduliforme B35</name>
    <dbReference type="NCBI Taxonomy" id="1226633"/>
    <lineage>
        <taxon>Bacteria</taxon>
        <taxon>Fusobacteriati</taxon>
        <taxon>Fusobacteriota</taxon>
        <taxon>Fusobacteriia</taxon>
        <taxon>Fusobacteriales</taxon>
        <taxon>Fusobacteriaceae</taxon>
        <taxon>Fusobacterium</taxon>
    </lineage>
</organism>
<evidence type="ECO:0000256" key="1">
    <source>
        <dbReference type="ARBA" id="ARBA00001864"/>
    </source>
</evidence>
<comment type="subunit">
    <text evidence="4">Homododecamer.</text>
</comment>
<comment type="caution">
    <text evidence="7">The sequence shown here is derived from an EMBL/GenBank/DDBJ whole genome shotgun (WGS) entry which is preliminary data.</text>
</comment>
<sequence length="53" mass="6373">MKIMVIHGPNLNFLGIREKIFTERMIMKVYVIILRLPFQRMKLPVFNQILKEA</sequence>
<evidence type="ECO:0000256" key="6">
    <source>
        <dbReference type="ARBA" id="ARBA00023239"/>
    </source>
</evidence>
<name>A0A0B4ERU4_9FUSO</name>
<dbReference type="EMBL" id="AUZI01000011">
    <property type="protein sequence ID" value="KID49720.1"/>
    <property type="molecule type" value="Genomic_DNA"/>
</dbReference>
<dbReference type="UniPathway" id="UPA00053">
    <property type="reaction ID" value="UER00086"/>
</dbReference>
<dbReference type="GO" id="GO:0003855">
    <property type="term" value="F:3-dehydroquinate dehydratase activity"/>
    <property type="evidence" value="ECO:0007669"/>
    <property type="project" value="UniProtKB-EC"/>
</dbReference>
<evidence type="ECO:0000313" key="8">
    <source>
        <dbReference type="Proteomes" id="UP000031184"/>
    </source>
</evidence>
<protein>
    <recommendedName>
        <fullName evidence="5">3-dehydroquinate dehydratase</fullName>
        <ecNumber evidence="5">4.2.1.10</ecNumber>
    </recommendedName>
</protein>
<dbReference type="GO" id="GO:0009423">
    <property type="term" value="P:chorismate biosynthetic process"/>
    <property type="evidence" value="ECO:0007669"/>
    <property type="project" value="UniProtKB-UniPathway"/>
</dbReference>
<evidence type="ECO:0000256" key="5">
    <source>
        <dbReference type="ARBA" id="ARBA00012060"/>
    </source>
</evidence>
<gene>
    <name evidence="7" type="ORF">C095_02805</name>
</gene>
<reference evidence="7 8" key="1">
    <citation type="submission" date="2013-08" db="EMBL/GenBank/DDBJ databases">
        <title>An opportunistic ruminal bacterium that causes liver abscesses in cattle.</title>
        <authorList>
            <person name="Benahmed F.H."/>
            <person name="Rasmussen M."/>
            <person name="Harbottle H."/>
            <person name="Soppet D."/>
            <person name="Nagaraja T.G."/>
            <person name="Davidson M."/>
        </authorList>
    </citation>
    <scope>NUCLEOTIDE SEQUENCE [LARGE SCALE GENOMIC DNA]</scope>
    <source>
        <strain evidence="7 8">B35</strain>
    </source>
</reference>
<keyword evidence="6" id="KW-0456">Lyase</keyword>
<comment type="catalytic activity">
    <reaction evidence="1">
        <text>3-dehydroquinate = 3-dehydroshikimate + H2O</text>
        <dbReference type="Rhea" id="RHEA:21096"/>
        <dbReference type="ChEBI" id="CHEBI:15377"/>
        <dbReference type="ChEBI" id="CHEBI:16630"/>
        <dbReference type="ChEBI" id="CHEBI:32364"/>
        <dbReference type="EC" id="4.2.1.10"/>
    </reaction>
</comment>
<evidence type="ECO:0000256" key="4">
    <source>
        <dbReference type="ARBA" id="ARBA00011193"/>
    </source>
</evidence>
<evidence type="ECO:0000256" key="2">
    <source>
        <dbReference type="ARBA" id="ARBA00004902"/>
    </source>
</evidence>
<dbReference type="InterPro" id="IPR036441">
    <property type="entry name" value="DHquinase_II_sf"/>
</dbReference>
<accession>A0A0B4ERU4</accession>
<dbReference type="PATRIC" id="fig|1226633.4.peg.556"/>
<comment type="pathway">
    <text evidence="2">Metabolic intermediate biosynthesis; chorismate biosynthesis; chorismate from D-erythrose 4-phosphate and phosphoenolpyruvate: step 3/7.</text>
</comment>
<dbReference type="AlphaFoldDB" id="A0A0B4ERU4"/>
<dbReference type="EC" id="4.2.1.10" evidence="5"/>
<dbReference type="SUPFAM" id="SSF52304">
    <property type="entry name" value="Type II 3-dehydroquinate dehydratase"/>
    <property type="match status" value="1"/>
</dbReference>